<proteinExistence type="predicted"/>
<dbReference type="PIR" id="H95336">
    <property type="entry name" value="H95336"/>
</dbReference>
<dbReference type="GO" id="GO:0004016">
    <property type="term" value="F:adenylate cyclase activity"/>
    <property type="evidence" value="ECO:0007669"/>
    <property type="project" value="UniProtKB-EC"/>
</dbReference>
<keyword evidence="1" id="KW-0812">Transmembrane</keyword>
<geneLocation type="plasmid" evidence="3 4">
    <name>pSymA</name>
</geneLocation>
<keyword evidence="1" id="KW-1133">Transmembrane helix</keyword>
<dbReference type="SUPFAM" id="SSF55073">
    <property type="entry name" value="Nucleotide cyclase"/>
    <property type="match status" value="1"/>
</dbReference>
<feature type="transmembrane region" description="Helical" evidence="1">
    <location>
        <begin position="166"/>
        <end position="183"/>
    </location>
</feature>
<feature type="transmembrane region" description="Helical" evidence="1">
    <location>
        <begin position="285"/>
        <end position="305"/>
    </location>
</feature>
<dbReference type="InterPro" id="IPR001054">
    <property type="entry name" value="A/G_cyclase"/>
</dbReference>
<dbReference type="KEGG" id="sme:SMa1103"/>
<dbReference type="EnsemblBacteria" id="AAK65258">
    <property type="protein sequence ID" value="AAK65258"/>
    <property type="gene ID" value="SMa1103"/>
</dbReference>
<dbReference type="Pfam" id="PF00211">
    <property type="entry name" value="Guanylate_cyc"/>
    <property type="match status" value="1"/>
</dbReference>
<evidence type="ECO:0000313" key="3">
    <source>
        <dbReference type="EMBL" id="AAK65258.1"/>
    </source>
</evidence>
<feature type="transmembrane region" description="Helical" evidence="1">
    <location>
        <begin position="203"/>
        <end position="222"/>
    </location>
</feature>
<dbReference type="HOGENOM" id="CLU_033715_1_0_5"/>
<keyword evidence="1" id="KW-0472">Membrane</keyword>
<keyword evidence="3" id="KW-0614">Plasmid</keyword>
<dbReference type="AlphaFoldDB" id="Q92Z92"/>
<dbReference type="PATRIC" id="fig|266834.11.peg.617"/>
<dbReference type="InterPro" id="IPR029787">
    <property type="entry name" value="Nucleotide_cyclase"/>
</dbReference>
<sequence length="584" mass="63782">MPLAVSTDDGKFCRRILPILRVWKTRPSASLVSMEMRGQPKLLVTGAYRLGFEVSPFGELRDCACSSISTIRQRSRASSLGPLFGQIYACRRVNRIANSLLCRGIMSSNPHRLRPRGEPCSEGEVCSMGIFLFNAHRYDTGRSALGRTSVEKLFRESESEAEYTTGWVRITLGLAMFVSGILVTSGTTELTDMNNSNQLRASALFTVFAFLALGIISLLLVVSGRFRPWMAFVLVTCDAAILGVSLYFALHGIGLGGNWVAAIPTIWAVPLLLAVGALRYRPLVQIWATTATMIALVGVASVLGFPLSPSGPETRATLGTLGESVGRLFSLPSYLMRAVMLTLIGLTTALAMARSRRLLIREVSETARRANLARFLPAEIAPLVGEDDLATWRQGRRQQGTILFIDIRGFTAYAEKLDPARLSIFISSFRRRVVRATEAFGGVVDKFIGDGALVVFGIPEPQSDDCTRAIACAHRLLALIDRWNIKRGFDPPVRVGIGIHSGELYYGLVGDDHRLEFTVLGDTVNVAAKIEQATKRFDTALLASETVVLRARQQPSWQAVCREPLGGRGEHVAVFIYTGTKPAG</sequence>
<organism evidence="3 4">
    <name type="scientific">Rhizobium meliloti (strain 1021)</name>
    <name type="common">Ensifer meliloti</name>
    <name type="synonym">Sinorhizobium meliloti</name>
    <dbReference type="NCBI Taxonomy" id="266834"/>
    <lineage>
        <taxon>Bacteria</taxon>
        <taxon>Pseudomonadati</taxon>
        <taxon>Pseudomonadota</taxon>
        <taxon>Alphaproteobacteria</taxon>
        <taxon>Hyphomicrobiales</taxon>
        <taxon>Rhizobiaceae</taxon>
        <taxon>Sinorhizobium/Ensifer group</taxon>
        <taxon>Sinorhizobium</taxon>
    </lineage>
</organism>
<dbReference type="CDD" id="cd07302">
    <property type="entry name" value="CHD"/>
    <property type="match status" value="1"/>
</dbReference>
<evidence type="ECO:0000313" key="4">
    <source>
        <dbReference type="Proteomes" id="UP000001976"/>
    </source>
</evidence>
<reference evidence="3 4" key="1">
    <citation type="journal article" date="2001" name="Proc. Natl. Acad. Sci. U.S.A.">
        <title>Nucleotide sequence and predicted functions of the entire Sinorhizobium meliloti pSymA megaplasmid.</title>
        <authorList>
            <person name="Barnett M.J."/>
            <person name="Fisher R.F."/>
            <person name="Jones T."/>
            <person name="Komp C."/>
            <person name="Abola A.P."/>
            <person name="Barloy-Hubler F."/>
            <person name="Bowser L."/>
            <person name="Capela D."/>
            <person name="Galibert F."/>
            <person name="Gouzy J."/>
            <person name="Gurjal M."/>
            <person name="Hong A."/>
            <person name="Huizar L."/>
            <person name="Hyman R.W."/>
            <person name="Kahn D."/>
            <person name="Kahn M.L."/>
            <person name="Kalman S."/>
            <person name="Keating D.H."/>
            <person name="Palm C."/>
            <person name="Peck M.C."/>
            <person name="Surzycki R."/>
            <person name="Wells D.H."/>
            <person name="Yeh K.-C."/>
            <person name="Davis R.W."/>
            <person name="Federspiel N.A."/>
            <person name="Long S.R."/>
        </authorList>
    </citation>
    <scope>NUCLEOTIDE SEQUENCE [LARGE SCALE GENOMIC DNA]</scope>
    <source>
        <strain evidence="3 4">1021</strain>
        <plasmid evidence="4">Plasmid pSymA</plasmid>
    </source>
</reference>
<dbReference type="GO" id="GO:0009190">
    <property type="term" value="P:cyclic nucleotide biosynthetic process"/>
    <property type="evidence" value="ECO:0007669"/>
    <property type="project" value="InterPro"/>
</dbReference>
<dbReference type="EC" id="4.6.1.1" evidence="3"/>
<gene>
    <name evidence="3" type="primary">cyaP</name>
    <name evidence="3" type="ORF">SMa1103</name>
</gene>
<dbReference type="SMART" id="SM00044">
    <property type="entry name" value="CYCc"/>
    <property type="match status" value="1"/>
</dbReference>
<dbReference type="Gene3D" id="3.30.70.1230">
    <property type="entry name" value="Nucleotide cyclase"/>
    <property type="match status" value="1"/>
</dbReference>
<name>Q92Z92_RHIME</name>
<accession>Q92Z92</accession>
<feature type="transmembrane region" description="Helical" evidence="1">
    <location>
        <begin position="256"/>
        <end position="278"/>
    </location>
</feature>
<dbReference type="EMBL" id="AE006469">
    <property type="protein sequence ID" value="AAK65258.1"/>
    <property type="molecule type" value="Genomic_DNA"/>
</dbReference>
<dbReference type="GO" id="GO:0035556">
    <property type="term" value="P:intracellular signal transduction"/>
    <property type="evidence" value="ECO:0007669"/>
    <property type="project" value="InterPro"/>
</dbReference>
<reference evidence="4" key="2">
    <citation type="journal article" date="2001" name="Science">
        <title>The composite genome of the legume symbiont Sinorhizobium meliloti.</title>
        <authorList>
            <person name="Galibert F."/>
            <person name="Finan T.M."/>
            <person name="Long S.R."/>
            <person name="Puehler A."/>
            <person name="Abola P."/>
            <person name="Ampe F."/>
            <person name="Barloy-Hubler F."/>
            <person name="Barnett M.J."/>
            <person name="Becker A."/>
            <person name="Boistard P."/>
            <person name="Bothe G."/>
            <person name="Boutry M."/>
            <person name="Bowser L."/>
            <person name="Buhrmester J."/>
            <person name="Cadieu E."/>
            <person name="Capela D."/>
            <person name="Chain P."/>
            <person name="Cowie A."/>
            <person name="Davis R.W."/>
            <person name="Dreano S."/>
            <person name="Federspiel N.A."/>
            <person name="Fisher R.F."/>
            <person name="Gloux S."/>
            <person name="Godrie T."/>
            <person name="Goffeau A."/>
            <person name="Golding B."/>
            <person name="Gouzy J."/>
            <person name="Gurjal M."/>
            <person name="Hernandez-Lucas I."/>
            <person name="Hong A."/>
            <person name="Huizar L."/>
            <person name="Hyman R.W."/>
            <person name="Jones T."/>
            <person name="Kahn D."/>
            <person name="Kahn M.L."/>
            <person name="Kalman S."/>
            <person name="Keating D.H."/>
            <person name="Kiss E."/>
            <person name="Komp C."/>
            <person name="Lelaure V."/>
            <person name="Masuy D."/>
            <person name="Palm C."/>
            <person name="Peck M.C."/>
            <person name="Pohl T.M."/>
            <person name="Portetelle D."/>
            <person name="Purnelle B."/>
            <person name="Ramsperger U."/>
            <person name="Surzycki R."/>
            <person name="Thebault P."/>
            <person name="Vandenbol M."/>
            <person name="Vorhoelter F.J."/>
            <person name="Weidner S."/>
            <person name="Wells D.H."/>
            <person name="Wong K."/>
            <person name="Yeh K.-C."/>
            <person name="Batut J."/>
        </authorList>
    </citation>
    <scope>NUCLEOTIDE SEQUENCE [LARGE SCALE GENOMIC DNA]</scope>
    <source>
        <strain evidence="4">1021</strain>
        <plasmid evidence="4">Plasmid pSymA</plasmid>
    </source>
</reference>
<dbReference type="PANTHER" id="PTHR43081">
    <property type="entry name" value="ADENYLATE CYCLASE, TERMINAL-DIFFERENTIATION SPECIFIC-RELATED"/>
    <property type="match status" value="1"/>
</dbReference>
<dbReference type="OrthoDB" id="9789782at2"/>
<dbReference type="PANTHER" id="PTHR43081:SF1">
    <property type="entry name" value="ADENYLATE CYCLASE, TERMINAL-DIFFERENTIATION SPECIFIC"/>
    <property type="match status" value="1"/>
</dbReference>
<evidence type="ECO:0000259" key="2">
    <source>
        <dbReference type="PROSITE" id="PS50125"/>
    </source>
</evidence>
<dbReference type="PROSITE" id="PS50125">
    <property type="entry name" value="GUANYLATE_CYCLASE_2"/>
    <property type="match status" value="1"/>
</dbReference>
<feature type="transmembrane region" description="Helical" evidence="1">
    <location>
        <begin position="334"/>
        <end position="353"/>
    </location>
</feature>
<dbReference type="Proteomes" id="UP000001976">
    <property type="component" value="Plasmid pSymA"/>
</dbReference>
<protein>
    <submittedName>
        <fullName evidence="3">Adenylate/guanylate cyclase</fullName>
        <ecNumber evidence="3">4.6.1.1</ecNumber>
    </submittedName>
</protein>
<feature type="transmembrane region" description="Helical" evidence="1">
    <location>
        <begin position="229"/>
        <end position="250"/>
    </location>
</feature>
<keyword evidence="4" id="KW-1185">Reference proteome</keyword>
<dbReference type="InterPro" id="IPR050697">
    <property type="entry name" value="Adenylyl/Guanylyl_Cyclase_3/4"/>
</dbReference>
<feature type="domain" description="Guanylate cyclase" evidence="2">
    <location>
        <begin position="401"/>
        <end position="531"/>
    </location>
</feature>
<keyword evidence="3" id="KW-0456">Lyase</keyword>
<evidence type="ECO:0000256" key="1">
    <source>
        <dbReference type="SAM" id="Phobius"/>
    </source>
</evidence>